<protein>
    <recommendedName>
        <fullName evidence="1">HD/PDEase domain-containing protein</fullName>
    </recommendedName>
</protein>
<dbReference type="PANTHER" id="PTHR11373:SF4">
    <property type="entry name" value="DEOXYNUCLEOSIDE TRIPHOSPHATE TRIPHOSPHOHYDROLASE SAMHD1"/>
    <property type="match status" value="1"/>
</dbReference>
<dbReference type="GO" id="GO:0008832">
    <property type="term" value="F:dGTPase activity"/>
    <property type="evidence" value="ECO:0007669"/>
    <property type="project" value="TreeGrafter"/>
</dbReference>
<dbReference type="Gene3D" id="1.10.3210.10">
    <property type="entry name" value="Hypothetical protein af1432"/>
    <property type="match status" value="1"/>
</dbReference>
<proteinExistence type="predicted"/>
<organism evidence="2">
    <name type="scientific">Treponema denticola H-22</name>
    <dbReference type="NCBI Taxonomy" id="999432"/>
    <lineage>
        <taxon>Bacteria</taxon>
        <taxon>Pseudomonadati</taxon>
        <taxon>Spirochaetota</taxon>
        <taxon>Spirochaetia</taxon>
        <taxon>Spirochaetales</taxon>
        <taxon>Treponemataceae</taxon>
        <taxon>Treponema</taxon>
    </lineage>
</organism>
<accession>A0A0E2E7G0</accession>
<evidence type="ECO:0000313" key="2">
    <source>
        <dbReference type="EMBL" id="EMB36001.1"/>
    </source>
</evidence>
<dbReference type="PATRIC" id="fig|999432.5.peg.199"/>
<evidence type="ECO:0000259" key="1">
    <source>
        <dbReference type="SMART" id="SM00471"/>
    </source>
</evidence>
<name>A0A0E2E7G0_TREDN</name>
<dbReference type="PANTHER" id="PTHR11373">
    <property type="entry name" value="DEOXYNUCLEOSIDE TRIPHOSPHATE TRIPHOSPHOHYDROLASE"/>
    <property type="match status" value="1"/>
</dbReference>
<reference evidence="2" key="1">
    <citation type="submission" date="2012-01" db="EMBL/GenBank/DDBJ databases">
        <title>The Genome Sequence of Treponema denticola H-22.</title>
        <authorList>
            <consortium name="The Broad Institute Genome Sequencing Platform"/>
            <person name="Earl A."/>
            <person name="Ward D."/>
            <person name="Feldgarden M."/>
            <person name="Gevers D."/>
            <person name="Blanton J.M."/>
            <person name="Fenno C.J."/>
            <person name="Baranova O.V."/>
            <person name="Mathney J."/>
            <person name="Dewhirst F.E."/>
            <person name="Izard J."/>
            <person name="Young S.K."/>
            <person name="Zeng Q."/>
            <person name="Gargeya S."/>
            <person name="Fitzgerald M."/>
            <person name="Haas B."/>
            <person name="Abouelleil A."/>
            <person name="Alvarado L."/>
            <person name="Arachchi H.M."/>
            <person name="Berlin A."/>
            <person name="Chapman S.B."/>
            <person name="Gearin G."/>
            <person name="Goldberg J."/>
            <person name="Griggs A."/>
            <person name="Gujja S."/>
            <person name="Hansen M."/>
            <person name="Heiman D."/>
            <person name="Howarth C."/>
            <person name="Larimer J."/>
            <person name="Lui A."/>
            <person name="MacDonald P.J.P."/>
            <person name="McCowen C."/>
            <person name="Montmayeur A."/>
            <person name="Murphy C."/>
            <person name="Neiman D."/>
            <person name="Pearson M."/>
            <person name="Priest M."/>
            <person name="Roberts A."/>
            <person name="Saif S."/>
            <person name="Shea T."/>
            <person name="Sisk P."/>
            <person name="Stolte C."/>
            <person name="Sykes S."/>
            <person name="Wortman J."/>
            <person name="Nusbaum C."/>
            <person name="Birren B."/>
        </authorList>
    </citation>
    <scope>NUCLEOTIDE SEQUENCE [LARGE SCALE GENOMIC DNA]</scope>
    <source>
        <strain evidence="2">H-22</strain>
    </source>
</reference>
<dbReference type="EMBL" id="AGDV01000001">
    <property type="protein sequence ID" value="EMB36001.1"/>
    <property type="molecule type" value="Genomic_DNA"/>
</dbReference>
<dbReference type="RefSeq" id="WP_002682744.1">
    <property type="nucleotide sequence ID" value="NZ_CM001795.1"/>
</dbReference>
<dbReference type="Proteomes" id="UP000011705">
    <property type="component" value="Chromosome"/>
</dbReference>
<sequence length="412" mass="47138">MIELSDFSKPIRDPIWKHIWMNDELYAVTKTDSFMRLYNIKQLGPTELVYPGAGHTRAVHSIGVYNIALKMLNILLKKGADSWVSKEGSMSFLAAALLHDLGHFPFTHSLKELKLKEHEELTGELILKEPLRSVTAKTGAVPEQTAAIITGKGKEDSETVFFQKLLSGVLDPDKLDYLNRDAFYCGVPYGIQDTDFILSQLLPDKKNGIKIESKAILSVESILFSKYLMYKSVYWHKDVRIATAMMKKAIFTGLERSEFSPQDLYHQDDDGIFRLLEKSNYPEKKLAEDLRLGKIYRIIAEEAFQSDNPRHRSLEDLHKRRAAEETLAEYFSNKTGSKIDGEDIIIDIPERISFESDLFIEDEKKVFSESSTVFSKEFIKTLVPSLRKIRIAVSDKIYKKVINLKQTTLPIF</sequence>
<comment type="caution">
    <text evidence="2">The sequence shown here is derived from an EMBL/GenBank/DDBJ whole genome shotgun (WGS) entry which is preliminary data.</text>
</comment>
<gene>
    <name evidence="2" type="ORF">HMPREF9726_00193</name>
</gene>
<dbReference type="InterPro" id="IPR050135">
    <property type="entry name" value="dGTPase-like"/>
</dbReference>
<dbReference type="SMART" id="SM00471">
    <property type="entry name" value="HDc"/>
    <property type="match status" value="1"/>
</dbReference>
<dbReference type="InterPro" id="IPR006674">
    <property type="entry name" value="HD_domain"/>
</dbReference>
<dbReference type="CDD" id="cd00077">
    <property type="entry name" value="HDc"/>
    <property type="match status" value="1"/>
</dbReference>
<dbReference type="SUPFAM" id="SSF109604">
    <property type="entry name" value="HD-domain/PDEase-like"/>
    <property type="match status" value="1"/>
</dbReference>
<dbReference type="HOGENOM" id="CLU_026821_3_1_12"/>
<dbReference type="Pfam" id="PF19276">
    <property type="entry name" value="HD_assoc_2"/>
    <property type="match status" value="1"/>
</dbReference>
<dbReference type="GO" id="GO:0006203">
    <property type="term" value="P:dGTP catabolic process"/>
    <property type="evidence" value="ECO:0007669"/>
    <property type="project" value="TreeGrafter"/>
</dbReference>
<feature type="domain" description="HD/PDEase" evidence="1">
    <location>
        <begin position="53"/>
        <end position="187"/>
    </location>
</feature>
<dbReference type="Pfam" id="PF01966">
    <property type="entry name" value="HD"/>
    <property type="match status" value="1"/>
</dbReference>
<dbReference type="InterPro" id="IPR045509">
    <property type="entry name" value="HD_assoc_2"/>
</dbReference>
<dbReference type="AlphaFoldDB" id="A0A0E2E7G0"/>
<dbReference type="InterPro" id="IPR003607">
    <property type="entry name" value="HD/PDEase_dom"/>
</dbReference>